<dbReference type="InterPro" id="IPR006311">
    <property type="entry name" value="TAT_signal"/>
</dbReference>
<dbReference type="InterPro" id="IPR051317">
    <property type="entry name" value="Gfo/Idh/MocA_oxidoreduct"/>
</dbReference>
<evidence type="ECO:0000256" key="2">
    <source>
        <dbReference type="ARBA" id="ARBA00023002"/>
    </source>
</evidence>
<feature type="domain" description="Gfo/Idh/MocA-like oxidoreductase N-terminal" evidence="3">
    <location>
        <begin position="39"/>
        <end position="163"/>
    </location>
</feature>
<dbReference type="RefSeq" id="WP_345027564.1">
    <property type="nucleotide sequence ID" value="NZ_BAABEY010000014.1"/>
</dbReference>
<dbReference type="InterPro" id="IPR000683">
    <property type="entry name" value="Gfo/Idh/MocA-like_OxRdtase_N"/>
</dbReference>
<evidence type="ECO:0000256" key="1">
    <source>
        <dbReference type="ARBA" id="ARBA00010928"/>
    </source>
</evidence>
<sequence>MDNSQNRRSFIKAAAALGIGLAGATPAWTYSEGVPTGKRIGIIGLDTSHSEAFARMINALGADGLGYRVTVAYHPPTNKDVLKLSPSISEALTRLGVKLVNSMDALLSECDAVLLETIHGQSHLAQARAVFEAKKRVFIDKPLSVSLEGAKAILAASEKNAVPFFSSSSLRFDPNVLKVAGGSIGRVIGADVFTPAELEKEHLDMAWYAIHGLEMLYAVMGPGCEKVSRLYTDEADVTTGVWKDGRIGTVRGIRKWPVGIAGTAFGEKGTAPLGPFSDAAYNQLVRQIVRFFDTGTPPVAPADTLEMFAFMEAADKSRRKNGAMVKI</sequence>
<evidence type="ECO:0000259" key="3">
    <source>
        <dbReference type="Pfam" id="PF01408"/>
    </source>
</evidence>
<dbReference type="InterPro" id="IPR019546">
    <property type="entry name" value="TAT_signal_bac_arc"/>
</dbReference>
<organism evidence="4 5">
    <name type="scientific">Ravibacter arvi</name>
    <dbReference type="NCBI Taxonomy" id="2051041"/>
    <lineage>
        <taxon>Bacteria</taxon>
        <taxon>Pseudomonadati</taxon>
        <taxon>Bacteroidota</taxon>
        <taxon>Cytophagia</taxon>
        <taxon>Cytophagales</taxon>
        <taxon>Spirosomataceae</taxon>
        <taxon>Ravibacter</taxon>
    </lineage>
</organism>
<dbReference type="PANTHER" id="PTHR43708:SF5">
    <property type="entry name" value="CONSERVED EXPRESSED OXIDOREDUCTASE (EUROFUNG)-RELATED"/>
    <property type="match status" value="1"/>
</dbReference>
<comment type="caution">
    <text evidence="4">The sequence shown here is derived from an EMBL/GenBank/DDBJ whole genome shotgun (WGS) entry which is preliminary data.</text>
</comment>
<protein>
    <submittedName>
        <fullName evidence="4">Gfo/Idh/MocA family oxidoreductase</fullName>
    </submittedName>
</protein>
<gene>
    <name evidence="4" type="ORF">GCM10023091_13760</name>
</gene>
<evidence type="ECO:0000313" key="5">
    <source>
        <dbReference type="Proteomes" id="UP001501508"/>
    </source>
</evidence>
<dbReference type="PROSITE" id="PS51318">
    <property type="entry name" value="TAT"/>
    <property type="match status" value="1"/>
</dbReference>
<dbReference type="Pfam" id="PF01408">
    <property type="entry name" value="GFO_IDH_MocA"/>
    <property type="match status" value="1"/>
</dbReference>
<reference evidence="5" key="1">
    <citation type="journal article" date="2019" name="Int. J. Syst. Evol. Microbiol.">
        <title>The Global Catalogue of Microorganisms (GCM) 10K type strain sequencing project: providing services to taxonomists for standard genome sequencing and annotation.</title>
        <authorList>
            <consortium name="The Broad Institute Genomics Platform"/>
            <consortium name="The Broad Institute Genome Sequencing Center for Infectious Disease"/>
            <person name="Wu L."/>
            <person name="Ma J."/>
        </authorList>
    </citation>
    <scope>NUCLEOTIDE SEQUENCE [LARGE SCALE GENOMIC DNA]</scope>
    <source>
        <strain evidence="5">JCM 31920</strain>
    </source>
</reference>
<evidence type="ECO:0000313" key="4">
    <source>
        <dbReference type="EMBL" id="GAA4436155.1"/>
    </source>
</evidence>
<dbReference type="EMBL" id="BAABEY010000014">
    <property type="protein sequence ID" value="GAA4436155.1"/>
    <property type="molecule type" value="Genomic_DNA"/>
</dbReference>
<proteinExistence type="inferred from homology"/>
<keyword evidence="5" id="KW-1185">Reference proteome</keyword>
<dbReference type="NCBIfam" id="TIGR01409">
    <property type="entry name" value="TAT_signal_seq"/>
    <property type="match status" value="1"/>
</dbReference>
<name>A0ABP8LT56_9BACT</name>
<dbReference type="PANTHER" id="PTHR43708">
    <property type="entry name" value="CONSERVED EXPRESSED OXIDOREDUCTASE (EUROFUNG)"/>
    <property type="match status" value="1"/>
</dbReference>
<comment type="similarity">
    <text evidence="1">Belongs to the Gfo/Idh/MocA family.</text>
</comment>
<dbReference type="SUPFAM" id="SSF51735">
    <property type="entry name" value="NAD(P)-binding Rossmann-fold domains"/>
    <property type="match status" value="1"/>
</dbReference>
<dbReference type="Gene3D" id="3.40.50.720">
    <property type="entry name" value="NAD(P)-binding Rossmann-like Domain"/>
    <property type="match status" value="1"/>
</dbReference>
<accession>A0ABP8LT56</accession>
<keyword evidence="2" id="KW-0560">Oxidoreductase</keyword>
<dbReference type="InterPro" id="IPR036291">
    <property type="entry name" value="NAD(P)-bd_dom_sf"/>
</dbReference>
<dbReference type="Proteomes" id="UP001501508">
    <property type="component" value="Unassembled WGS sequence"/>
</dbReference>